<dbReference type="RefSeq" id="XP_026096071.1">
    <property type="nucleotide sequence ID" value="XM_026240286.1"/>
</dbReference>
<dbReference type="GO" id="GO:0030890">
    <property type="term" value="P:positive regulation of B cell proliferation"/>
    <property type="evidence" value="ECO:0007669"/>
    <property type="project" value="TreeGrafter"/>
</dbReference>
<dbReference type="Proteomes" id="UP000515129">
    <property type="component" value="Linkage group LG28B"/>
</dbReference>
<dbReference type="KEGG" id="caua:113067813"/>
<organism evidence="3 5">
    <name type="scientific">Carassius auratus</name>
    <name type="common">Goldfish</name>
    <dbReference type="NCBI Taxonomy" id="7957"/>
    <lineage>
        <taxon>Eukaryota</taxon>
        <taxon>Metazoa</taxon>
        <taxon>Chordata</taxon>
        <taxon>Craniata</taxon>
        <taxon>Vertebrata</taxon>
        <taxon>Euteleostomi</taxon>
        <taxon>Actinopterygii</taxon>
        <taxon>Neopterygii</taxon>
        <taxon>Teleostei</taxon>
        <taxon>Ostariophysi</taxon>
        <taxon>Cypriniformes</taxon>
        <taxon>Cyprinidae</taxon>
        <taxon>Cyprininae</taxon>
        <taxon>Carassius</taxon>
    </lineage>
</organism>
<keyword evidence="2" id="KW-1133">Transmembrane helix</keyword>
<dbReference type="RefSeq" id="XP_026096072.1">
    <property type="nucleotide sequence ID" value="XM_026240287.1"/>
</dbReference>
<dbReference type="PANTHER" id="PTHR20437:SF2">
    <property type="entry name" value="TUMOR NECROSIS FACTOR RECEPTOR SUPERFAMILY MEMBER 13C"/>
    <property type="match status" value="1"/>
</dbReference>
<feature type="region of interest" description="Disordered" evidence="1">
    <location>
        <begin position="48"/>
        <end position="69"/>
    </location>
</feature>
<reference evidence="4 5" key="1">
    <citation type="submission" date="2025-04" db="UniProtKB">
        <authorList>
            <consortium name="RefSeq"/>
        </authorList>
    </citation>
    <scope>IDENTIFICATION</scope>
    <source>
        <strain evidence="4 5">Wakin</strain>
        <tissue evidence="4 5">Muscle</tissue>
    </source>
</reference>
<name>A0A6P6MHZ0_CARAU</name>
<feature type="transmembrane region" description="Helical" evidence="2">
    <location>
        <begin position="72"/>
        <end position="94"/>
    </location>
</feature>
<keyword evidence="2" id="KW-0812">Transmembrane</keyword>
<dbReference type="OrthoDB" id="9392810at2759"/>
<evidence type="ECO:0000313" key="3">
    <source>
        <dbReference type="Proteomes" id="UP000515129"/>
    </source>
</evidence>
<gene>
    <name evidence="4 5" type="primary">LOC113067813</name>
</gene>
<dbReference type="PANTHER" id="PTHR20437">
    <property type="entry name" value="TUMOR NECROSIS FACTOR RECEPTOR SUBFAMILY MEMBER 13/17"/>
    <property type="match status" value="1"/>
</dbReference>
<dbReference type="GeneID" id="113067813"/>
<dbReference type="GO" id="GO:0009897">
    <property type="term" value="C:external side of plasma membrane"/>
    <property type="evidence" value="ECO:0007669"/>
    <property type="project" value="TreeGrafter"/>
</dbReference>
<evidence type="ECO:0000256" key="2">
    <source>
        <dbReference type="SAM" id="Phobius"/>
    </source>
</evidence>
<evidence type="ECO:0000313" key="5">
    <source>
        <dbReference type="RefSeq" id="XP_026096072.1"/>
    </source>
</evidence>
<dbReference type="GO" id="GO:0031296">
    <property type="term" value="P:B cell costimulation"/>
    <property type="evidence" value="ECO:0007669"/>
    <property type="project" value="TreeGrafter"/>
</dbReference>
<feature type="compositionally biased region" description="Low complexity" evidence="1">
    <location>
        <begin position="58"/>
        <end position="69"/>
    </location>
</feature>
<keyword evidence="2" id="KW-0472">Membrane</keyword>
<feature type="region of interest" description="Disordered" evidence="1">
    <location>
        <begin position="103"/>
        <end position="131"/>
    </location>
</feature>
<keyword evidence="3" id="KW-1185">Reference proteome</keyword>
<proteinExistence type="predicted"/>
<dbReference type="GO" id="GO:0042102">
    <property type="term" value="P:positive regulation of T cell proliferation"/>
    <property type="evidence" value="ECO:0007669"/>
    <property type="project" value="TreeGrafter"/>
</dbReference>
<dbReference type="GO" id="GO:0031295">
    <property type="term" value="P:T cell costimulation"/>
    <property type="evidence" value="ECO:0007669"/>
    <property type="project" value="TreeGrafter"/>
</dbReference>
<sequence>MTETIILPIVMERRACAPGSQWDSLLKYCVSHRSLGLTPSEAPPLVLKPVHSSRGLDESSSSSSSSSSISPSVWICVGLLVSVSVLVLLLWFIIYRRHTRTSQSTAGEKDSTPQTPTTTEQDEEALSTWPHVSGDTQEIPIKEGACGRSLCNGWAEHGLPLPATELGDSALVTTKTGQSV</sequence>
<dbReference type="InterPro" id="IPR043521">
    <property type="entry name" value="TNFR_13C/17"/>
</dbReference>
<accession>A0A6P6MHZ0</accession>
<dbReference type="AlphaFoldDB" id="A0A6P6MHZ0"/>
<evidence type="ECO:0000256" key="1">
    <source>
        <dbReference type="SAM" id="MobiDB-lite"/>
    </source>
</evidence>
<dbReference type="GO" id="GO:0038023">
    <property type="term" value="F:signaling receptor activity"/>
    <property type="evidence" value="ECO:0007669"/>
    <property type="project" value="InterPro"/>
</dbReference>
<dbReference type="GO" id="GO:0033209">
    <property type="term" value="P:tumor necrosis factor-mediated signaling pathway"/>
    <property type="evidence" value="ECO:0007669"/>
    <property type="project" value="InterPro"/>
</dbReference>
<protein>
    <submittedName>
        <fullName evidence="4 5">Uncharacterized protein LOC113067813 isoform X1</fullName>
    </submittedName>
</protein>
<dbReference type="GeneTree" id="ENSGT01030000235186"/>
<evidence type="ECO:0000313" key="4">
    <source>
        <dbReference type="RefSeq" id="XP_026096071.1"/>
    </source>
</evidence>